<keyword evidence="5" id="KW-0677">Repeat</keyword>
<feature type="region of interest" description="Disordered" evidence="9">
    <location>
        <begin position="1"/>
        <end position="53"/>
    </location>
</feature>
<dbReference type="SUPFAM" id="SSF54928">
    <property type="entry name" value="RNA-binding domain, RBD"/>
    <property type="match status" value="2"/>
</dbReference>
<dbReference type="GO" id="GO:0003723">
    <property type="term" value="F:RNA binding"/>
    <property type="evidence" value="ECO:0007669"/>
    <property type="project" value="UniProtKB-UniRule"/>
</dbReference>
<evidence type="ECO:0000256" key="5">
    <source>
        <dbReference type="ARBA" id="ARBA00022737"/>
    </source>
</evidence>
<dbReference type="CDD" id="cd12325">
    <property type="entry name" value="RRM1_hnRNPA_hnRNPD_like"/>
    <property type="match status" value="1"/>
</dbReference>
<feature type="compositionally biased region" description="Gly residues" evidence="9">
    <location>
        <begin position="323"/>
        <end position="333"/>
    </location>
</feature>
<evidence type="ECO:0000256" key="3">
    <source>
        <dbReference type="ARBA" id="ARBA00022481"/>
    </source>
</evidence>
<feature type="domain" description="RRM" evidence="10">
    <location>
        <begin position="139"/>
        <end position="216"/>
    </location>
</feature>
<keyword evidence="6 8" id="KW-0694">RNA-binding</keyword>
<name>A0AAN8KDB9_PATCE</name>
<comment type="caution">
    <text evidence="11">The sequence shown here is derived from an EMBL/GenBank/DDBJ whole genome shotgun (WGS) entry which is preliminary data.</text>
</comment>
<dbReference type="Proteomes" id="UP001347796">
    <property type="component" value="Unassembled WGS sequence"/>
</dbReference>
<evidence type="ECO:0000259" key="10">
    <source>
        <dbReference type="PROSITE" id="PS50102"/>
    </source>
</evidence>
<evidence type="ECO:0000313" key="11">
    <source>
        <dbReference type="EMBL" id="KAK6191505.1"/>
    </source>
</evidence>
<comment type="subcellular location">
    <subcellularLocation>
        <location evidence="2">Cytoplasm</location>
    </subcellularLocation>
    <subcellularLocation>
        <location evidence="1">Nucleus</location>
    </subcellularLocation>
</comment>
<dbReference type="AlphaFoldDB" id="A0AAN8KDB9"/>
<feature type="region of interest" description="Disordered" evidence="9">
    <location>
        <begin position="211"/>
        <end position="234"/>
    </location>
</feature>
<feature type="domain" description="RRM" evidence="10">
    <location>
        <begin position="56"/>
        <end position="148"/>
    </location>
</feature>
<keyword evidence="12" id="KW-1185">Reference proteome</keyword>
<accession>A0AAN8KDB9</accession>
<reference evidence="11 12" key="1">
    <citation type="submission" date="2024-01" db="EMBL/GenBank/DDBJ databases">
        <title>The genome of the rayed Mediterranean limpet Patella caerulea (Linnaeus, 1758).</title>
        <authorList>
            <person name="Anh-Thu Weber A."/>
            <person name="Halstead-Nussloch G."/>
        </authorList>
    </citation>
    <scope>NUCLEOTIDE SEQUENCE [LARGE SCALE GENOMIC DNA]</scope>
    <source>
        <strain evidence="11">AATW-2023a</strain>
        <tissue evidence="11">Whole specimen</tissue>
    </source>
</reference>
<feature type="compositionally biased region" description="Low complexity" evidence="9">
    <location>
        <begin position="311"/>
        <end position="322"/>
    </location>
</feature>
<dbReference type="Gene3D" id="3.30.70.330">
    <property type="match status" value="2"/>
</dbReference>
<evidence type="ECO:0000256" key="9">
    <source>
        <dbReference type="SAM" id="MobiDB-lite"/>
    </source>
</evidence>
<dbReference type="GO" id="GO:0005654">
    <property type="term" value="C:nucleoplasm"/>
    <property type="evidence" value="ECO:0007669"/>
    <property type="project" value="TreeGrafter"/>
</dbReference>
<feature type="compositionally biased region" description="Gly residues" evidence="9">
    <location>
        <begin position="219"/>
        <end position="234"/>
    </location>
</feature>
<evidence type="ECO:0000256" key="4">
    <source>
        <dbReference type="ARBA" id="ARBA00022490"/>
    </source>
</evidence>
<evidence type="ECO:0000313" key="12">
    <source>
        <dbReference type="Proteomes" id="UP001347796"/>
    </source>
</evidence>
<dbReference type="InterPro" id="IPR000504">
    <property type="entry name" value="RRM_dom"/>
</dbReference>
<feature type="compositionally biased region" description="Acidic residues" evidence="9">
    <location>
        <begin position="1"/>
        <end position="14"/>
    </location>
</feature>
<organism evidence="11 12">
    <name type="scientific">Patella caerulea</name>
    <name type="common">Rayed Mediterranean limpet</name>
    <dbReference type="NCBI Taxonomy" id="87958"/>
    <lineage>
        <taxon>Eukaryota</taxon>
        <taxon>Metazoa</taxon>
        <taxon>Spiralia</taxon>
        <taxon>Lophotrochozoa</taxon>
        <taxon>Mollusca</taxon>
        <taxon>Gastropoda</taxon>
        <taxon>Patellogastropoda</taxon>
        <taxon>Patelloidea</taxon>
        <taxon>Patellidae</taxon>
        <taxon>Patella</taxon>
    </lineage>
</organism>
<evidence type="ECO:0000256" key="7">
    <source>
        <dbReference type="ARBA" id="ARBA00023242"/>
    </source>
</evidence>
<dbReference type="InterPro" id="IPR012677">
    <property type="entry name" value="Nucleotide-bd_a/b_plait_sf"/>
</dbReference>
<evidence type="ECO:0000256" key="6">
    <source>
        <dbReference type="ARBA" id="ARBA00022884"/>
    </source>
</evidence>
<evidence type="ECO:0000256" key="8">
    <source>
        <dbReference type="PROSITE-ProRule" id="PRU00176"/>
    </source>
</evidence>
<dbReference type="Pfam" id="PF00076">
    <property type="entry name" value="RRM_1"/>
    <property type="match status" value="2"/>
</dbReference>
<protein>
    <recommendedName>
        <fullName evidence="10">RRM domain-containing protein</fullName>
    </recommendedName>
</protein>
<proteinExistence type="predicted"/>
<dbReference type="InterPro" id="IPR035979">
    <property type="entry name" value="RBD_domain_sf"/>
</dbReference>
<evidence type="ECO:0000256" key="2">
    <source>
        <dbReference type="ARBA" id="ARBA00004496"/>
    </source>
</evidence>
<feature type="region of interest" description="Disordered" evidence="9">
    <location>
        <begin position="309"/>
        <end position="340"/>
    </location>
</feature>
<sequence>MAEVQEGTDYEQFEEANANGDFQEQAATTESESMETNEQAGGDATVADDGTNEDERKLFVGGLSWETTTKDLKEYFGKFGDVVNCTLKTDLETKRSRGFGFIVFAKTETVDKVLEEKEQLKLHGRTIDPKRANPRTGARKIFVGRVDPACSEEDIKTYFSTFGKVEKIDLPFDKIKDQRRAFCFVEFESEEGVKKVLEQQKHVLSGQEVDIKKATPTGQGRGGGRGGARGGRGGWNQGWGNQGYGNQGYNNYGYGNQGYGGYGGGYGGYGGGYDYNQGYGYGGWGGYDQSYGNYAGYGGYDYSGGWGGYGQQDQTQQQSSYGKTGGSKRGGGNSYHPYSH</sequence>
<keyword evidence="7" id="KW-0539">Nucleus</keyword>
<dbReference type="GO" id="GO:0010468">
    <property type="term" value="P:regulation of gene expression"/>
    <property type="evidence" value="ECO:0007669"/>
    <property type="project" value="TreeGrafter"/>
</dbReference>
<keyword evidence="4" id="KW-0963">Cytoplasm</keyword>
<dbReference type="GO" id="GO:0005737">
    <property type="term" value="C:cytoplasm"/>
    <property type="evidence" value="ECO:0007669"/>
    <property type="project" value="UniProtKB-SubCell"/>
</dbReference>
<dbReference type="FunFam" id="3.30.70.330:FF:000030">
    <property type="entry name" value="Heterogeneous nuclear ribonucleoprotein d0 isoform"/>
    <property type="match status" value="1"/>
</dbReference>
<dbReference type="SMART" id="SM00360">
    <property type="entry name" value="RRM"/>
    <property type="match status" value="2"/>
</dbReference>
<feature type="compositionally biased region" description="Polar residues" evidence="9">
    <location>
        <begin position="20"/>
        <end position="39"/>
    </location>
</feature>
<dbReference type="EMBL" id="JAZGQO010000002">
    <property type="protein sequence ID" value="KAK6191505.1"/>
    <property type="molecule type" value="Genomic_DNA"/>
</dbReference>
<keyword evidence="3" id="KW-0488">Methylation</keyword>
<dbReference type="GO" id="GO:0000785">
    <property type="term" value="C:chromatin"/>
    <property type="evidence" value="ECO:0007669"/>
    <property type="project" value="TreeGrafter"/>
</dbReference>
<dbReference type="PANTHER" id="PTHR48033">
    <property type="entry name" value="RNA-BINDING (RRM/RBD/RNP MOTIFS) FAMILY PROTEIN"/>
    <property type="match status" value="1"/>
</dbReference>
<evidence type="ECO:0000256" key="1">
    <source>
        <dbReference type="ARBA" id="ARBA00004123"/>
    </source>
</evidence>
<dbReference type="PANTHER" id="PTHR48033:SF10">
    <property type="entry name" value="RNA-BINDING PROTEIN SQUID"/>
    <property type="match status" value="1"/>
</dbReference>
<gene>
    <name evidence="11" type="ORF">SNE40_003174</name>
</gene>
<dbReference type="PROSITE" id="PS50102">
    <property type="entry name" value="RRM"/>
    <property type="match status" value="2"/>
</dbReference>